<dbReference type="KEGG" id="acp:A2cp1_2693"/>
<gene>
    <name evidence="3" type="ordered locus">A2cp1_2693</name>
</gene>
<dbReference type="HOGENOM" id="CLU_1105349_0_0_7"/>
<dbReference type="AlphaFoldDB" id="B8JDI1"/>
<keyword evidence="2" id="KW-0812">Transmembrane</keyword>
<keyword evidence="2" id="KW-1133">Transmembrane helix</keyword>
<protein>
    <submittedName>
        <fullName evidence="3">Uncharacterized protein</fullName>
    </submittedName>
</protein>
<evidence type="ECO:0000313" key="3">
    <source>
        <dbReference type="EMBL" id="ACL66030.1"/>
    </source>
</evidence>
<keyword evidence="2" id="KW-0472">Membrane</keyword>
<organism evidence="3 4">
    <name type="scientific">Anaeromyxobacter dehalogenans (strain ATCC BAA-258 / DSM 21875 / 2CP-1)</name>
    <dbReference type="NCBI Taxonomy" id="455488"/>
    <lineage>
        <taxon>Bacteria</taxon>
        <taxon>Pseudomonadati</taxon>
        <taxon>Myxococcota</taxon>
        <taxon>Myxococcia</taxon>
        <taxon>Myxococcales</taxon>
        <taxon>Cystobacterineae</taxon>
        <taxon>Anaeromyxobacteraceae</taxon>
        <taxon>Anaeromyxobacter</taxon>
    </lineage>
</organism>
<feature type="transmembrane region" description="Helical" evidence="2">
    <location>
        <begin position="91"/>
        <end position="109"/>
    </location>
</feature>
<feature type="transmembrane region" description="Helical" evidence="2">
    <location>
        <begin position="21"/>
        <end position="47"/>
    </location>
</feature>
<dbReference type="EMBL" id="CP001359">
    <property type="protein sequence ID" value="ACL66030.1"/>
    <property type="molecule type" value="Genomic_DNA"/>
</dbReference>
<dbReference type="Proteomes" id="UP000007089">
    <property type="component" value="Chromosome"/>
</dbReference>
<feature type="transmembrane region" description="Helical" evidence="2">
    <location>
        <begin position="59"/>
        <end position="79"/>
    </location>
</feature>
<keyword evidence="4" id="KW-1185">Reference proteome</keyword>
<evidence type="ECO:0000256" key="2">
    <source>
        <dbReference type="SAM" id="Phobius"/>
    </source>
</evidence>
<proteinExistence type="predicted"/>
<feature type="transmembrane region" description="Helical" evidence="2">
    <location>
        <begin position="155"/>
        <end position="182"/>
    </location>
</feature>
<name>B8JDI1_ANAD2</name>
<reference evidence="3" key="1">
    <citation type="submission" date="2009-01" db="EMBL/GenBank/DDBJ databases">
        <title>Complete sequence of Anaeromyxobacter dehalogenans 2CP-1.</title>
        <authorList>
            <consortium name="US DOE Joint Genome Institute"/>
            <person name="Lucas S."/>
            <person name="Copeland A."/>
            <person name="Lapidus A."/>
            <person name="Glavina del Rio T."/>
            <person name="Dalin E."/>
            <person name="Tice H."/>
            <person name="Bruce D."/>
            <person name="Goodwin L."/>
            <person name="Pitluck S."/>
            <person name="Saunders E."/>
            <person name="Brettin T."/>
            <person name="Detter J.C."/>
            <person name="Han C."/>
            <person name="Larimer F."/>
            <person name="Land M."/>
            <person name="Hauser L."/>
            <person name="Kyrpides N."/>
            <person name="Ovchinnikova G."/>
            <person name="Beliaev A.S."/>
            <person name="Richardson P."/>
        </authorList>
    </citation>
    <scope>NUCLEOTIDE SEQUENCE</scope>
    <source>
        <strain evidence="3">2CP-1</strain>
    </source>
</reference>
<feature type="region of interest" description="Disordered" evidence="1">
    <location>
        <begin position="214"/>
        <end position="251"/>
    </location>
</feature>
<feature type="compositionally biased region" description="Pro residues" evidence="1">
    <location>
        <begin position="242"/>
        <end position="251"/>
    </location>
</feature>
<evidence type="ECO:0000256" key="1">
    <source>
        <dbReference type="SAM" id="MobiDB-lite"/>
    </source>
</evidence>
<accession>B8JDI1</accession>
<evidence type="ECO:0000313" key="4">
    <source>
        <dbReference type="Proteomes" id="UP000007089"/>
    </source>
</evidence>
<dbReference type="RefSeq" id="WP_012633800.1">
    <property type="nucleotide sequence ID" value="NC_011891.1"/>
</dbReference>
<sequence>MASSEIEERGAGILPRLSWGSVIAGVLLALAVHVVMGLIGGAIGFAAQPADSGALGAGAAIWALLTPFVATLLGAWLAVRMAGRYDEAGSNLHGVMVWCIGLLAGAVFLTGTLATGAMAAGASASGNAGVLRQMGLVRPNATPAQTEQSADRAGAAAAAAAGGGAMAALCGLLGGFAGAAVARRRERGRGLGWRIAVHRTHDVGAGAEHPAGLGASGAYGSDLGAGTRIPPAGREPRTEIPGAPPSDPYHH</sequence>